<reference evidence="1 2" key="1">
    <citation type="journal article" date="2023" name="Microbiol. Resour. Announc.">
        <title>Complete Genome Sequence of Imperialibacter roseus strain P4T.</title>
        <authorList>
            <person name="Tizabi D.R."/>
            <person name="Bachvaroff T."/>
            <person name="Hill R.T."/>
        </authorList>
    </citation>
    <scope>NUCLEOTIDE SEQUENCE [LARGE SCALE GENOMIC DNA]</scope>
    <source>
        <strain evidence="1 2">P4T</strain>
    </source>
</reference>
<dbReference type="EMBL" id="CP136051">
    <property type="protein sequence ID" value="WOK05914.1"/>
    <property type="molecule type" value="Genomic_DNA"/>
</dbReference>
<name>A0ABZ0ILL5_9BACT</name>
<evidence type="ECO:0000313" key="2">
    <source>
        <dbReference type="Proteomes" id="UP001302349"/>
    </source>
</evidence>
<dbReference type="PROSITE" id="PS51257">
    <property type="entry name" value="PROKAR_LIPOPROTEIN"/>
    <property type="match status" value="1"/>
</dbReference>
<sequence length="374" mass="42247">MIDLLKRMITRRHVTLSLTLILVGCIEPIEPELGVFDYLMVVEGHVSNLDEVNTVRLSRTKPLSVEYGGVEVGALVYVEDQEGAKFYFEESSPGIYQSDPTCFVGQTGNSYALHIETLYGGTYQSKPILLNTAPDIDSLYFERERRLTNEGTTKDGIKILLDSHDPEGLTQYFRYEWEETYQIKVPYPQDISVWVCYNTETNSDILTANTSQLKESRVSQLEIKYISTDGYQLRSLYRLLVRQYALSSTGIKYWTELKKISESQGTLFDPLPYDLPSNLFNPNNPDEQVIGFFDVGAVTEKEIYIDRSQLLELDFASDGCSSKLVEVSGGGSPPAGYCLASQGPYGSGINYYAPEYCCDCRLYGELDEPDFWPN</sequence>
<dbReference type="InterPro" id="IPR025345">
    <property type="entry name" value="DUF4249"/>
</dbReference>
<evidence type="ECO:0000313" key="1">
    <source>
        <dbReference type="EMBL" id="WOK05914.1"/>
    </source>
</evidence>
<organism evidence="1 2">
    <name type="scientific">Imperialibacter roseus</name>
    <dbReference type="NCBI Taxonomy" id="1324217"/>
    <lineage>
        <taxon>Bacteria</taxon>
        <taxon>Pseudomonadati</taxon>
        <taxon>Bacteroidota</taxon>
        <taxon>Cytophagia</taxon>
        <taxon>Cytophagales</taxon>
        <taxon>Flammeovirgaceae</taxon>
        <taxon>Imperialibacter</taxon>
    </lineage>
</organism>
<accession>A0ABZ0ILL5</accession>
<dbReference type="RefSeq" id="WP_317488660.1">
    <property type="nucleotide sequence ID" value="NZ_CP136051.1"/>
</dbReference>
<proteinExistence type="predicted"/>
<protein>
    <submittedName>
        <fullName evidence="1">DUF4249 domain-containing protein</fullName>
    </submittedName>
</protein>
<gene>
    <name evidence="1" type="ORF">RT717_22825</name>
</gene>
<dbReference type="Pfam" id="PF14054">
    <property type="entry name" value="DUF4249"/>
    <property type="match status" value="1"/>
</dbReference>
<dbReference type="Proteomes" id="UP001302349">
    <property type="component" value="Chromosome"/>
</dbReference>
<keyword evidence="2" id="KW-1185">Reference proteome</keyword>